<dbReference type="EMBL" id="JARQWQ010000013">
    <property type="protein sequence ID" value="KAK2568033.1"/>
    <property type="molecule type" value="Genomic_DNA"/>
</dbReference>
<evidence type="ECO:0000259" key="4">
    <source>
        <dbReference type="Pfam" id="PF24656"/>
    </source>
</evidence>
<feature type="domain" description="DUF5523" evidence="3">
    <location>
        <begin position="260"/>
        <end position="400"/>
    </location>
</feature>
<feature type="compositionally biased region" description="Polar residues" evidence="1">
    <location>
        <begin position="142"/>
        <end position="155"/>
    </location>
</feature>
<dbReference type="Proteomes" id="UP001249851">
    <property type="component" value="Unassembled WGS sequence"/>
</dbReference>
<dbReference type="Pfam" id="PF17661">
    <property type="entry name" value="DUF5523"/>
    <property type="match status" value="1"/>
</dbReference>
<dbReference type="Pfam" id="PF15625">
    <property type="entry name" value="CC2D2AN-C2"/>
    <property type="match status" value="1"/>
</dbReference>
<dbReference type="Pfam" id="PF24656">
    <property type="entry name" value="CEPT76_peptidase"/>
    <property type="match status" value="1"/>
</dbReference>
<feature type="region of interest" description="Disordered" evidence="1">
    <location>
        <begin position="1072"/>
        <end position="1101"/>
    </location>
</feature>
<dbReference type="PANTHER" id="PTHR20837">
    <property type="entry name" value="CENTROSOMAL PROTEIN-RELATED"/>
    <property type="match status" value="1"/>
</dbReference>
<feature type="compositionally biased region" description="Polar residues" evidence="1">
    <location>
        <begin position="41"/>
        <end position="58"/>
    </location>
</feature>
<dbReference type="GO" id="GO:1904491">
    <property type="term" value="P:protein localization to ciliary transition zone"/>
    <property type="evidence" value="ECO:0007669"/>
    <property type="project" value="TreeGrafter"/>
</dbReference>
<dbReference type="InterPro" id="IPR056290">
    <property type="entry name" value="CEPT76/DRC7_peptidase-like_dom"/>
</dbReference>
<sequence length="1529" mass="173954">MLNTRELMEKMKKRRQAMEATVMSDAGSYRSDGKDTILRTPVSTRNVSSRQDTTTEIETLSPAGDTMVEPLQDLEDDEGMLQNLQTRRQQRKEELSNSFGASPVGGAWGEVRTNEDTPSSATSPRLGLPGPRLQKMMDSGDLNASSAGGSMSLNASIRERLRSKVRGRQAVSRGREQEGTPERRLRGLRDRPLPTRFDDAGLLRDVPEHEEEEDAELQASIASANKWRKMVALTKQRAAEGIPTEEEAFNFFVGKETNVEERREAEGTEQEPEEQLLQESELLTFWGKPPYQPFSKQQEEESRLYKIPSLKTVPVDDKVPEGAEPRFWEEEGFYVGKPPQVSNANLNIMENRIMDANQGTRWFGEDGQLKRLSSPLKEKPTRPPVISLEDVDPLLQTEWVKAHMEPFDGRFIDTTDDEAAHYQLDVDLSTLTFTHHPLFSKEHVLASRLQLSYKQYMERRKKALSAHYSDKLSALKIALQQLQESIEKAVREHVFGNLLGQRRAKSRAISVADTNKTIKEYRGQIRETRKLRDTEDHNDRMLLKSILKCWREIKELRETQGYANTQLKLKVIRQETVKQEEEALFEQEMLEELEERREEFEAEYQNKLAEYEEELRGWKKEAKRRKRARQEGQDSGLTSERDGSDEGLPPRPTRPPKFDEIEEYENLKENAKQNKRAPGEPILIPELTMTTSFSPIDQVTRPEKLRRSEMQNWSAFIKVLFNGKEVSRTVVKRLASDFSIHFGEIHNIRIVQWPETIKLQLYLPVPEPSHVTGRVALESFEFSSDQEVFYKHEGVGSGQPLDFGKNNEVDSQPPIYLLTSGTILANVSWAVGNDGMAMAPPLLTGNSATNMSAVKRYDALAALGAAGMVDIQNLIKWIGRVGSEKLVSKLTNSLKDGPSAPQYFRLNQLEEECEFVSQKEFAKSKRFKLIQLRDKGVPEFKNFKMIPTRDREIPDNIFEIRDDVTQRALVAKRQVELKDMVIEDEVPNIGDIGVKLGQLLAPRRPLRPKRRERKVVGAQNLTVSDVKIFINVVRALDIPVRDDTQTVGGPQGAGARFGAGASLRQGATINQFTGGAPGYGGASSAPQDVSQPSNDPWGQDDRQLSTNIHQRLERHWLGSIEIPFSTIYFNNKVEGTFRVNTPPVLLGYHKRGRHSGAPGGLGIISRDDTLLTLFLTIEPPLQPSQPLAERFESNEDDKLLHNAQLWLQGLRKRFPKREYKALATDLTGKKVFLTRFIRSQNPPDELVEESQYKMERIARYVSMIPFISDSAAFPDICDIWATSEEFLRMLAGDEEEHAVLLCNYFLHIGKKAYVVLGRGIPEGSTAYVLTMDGPKLLWNAHTGHKYDVQDANCPLKSIWGNVQASDEPYRLLFELTKTSCWQPFFTRSYPRPPLLSVQKEVLEYKRVDREYVTGLQEKIEKILRDKIMSWRPRFVTRWNSMEQSVSQVTAVNHAAELDQILTSYKLSGFPINMCFTEVPPVSESVFSTGVHTIEDPDVEFALAVHIHPYPQGVFSLWIYVGTLRRKAGY</sequence>
<keyword evidence="6" id="KW-1185">Reference proteome</keyword>
<feature type="domain" description="CC2D2A N-terminal C2" evidence="2">
    <location>
        <begin position="678"/>
        <end position="841"/>
    </location>
</feature>
<feature type="compositionally biased region" description="Basic and acidic residues" evidence="1">
    <location>
        <begin position="173"/>
        <end position="199"/>
    </location>
</feature>
<organism evidence="5 6">
    <name type="scientific">Acropora cervicornis</name>
    <name type="common">Staghorn coral</name>
    <dbReference type="NCBI Taxonomy" id="6130"/>
    <lineage>
        <taxon>Eukaryota</taxon>
        <taxon>Metazoa</taxon>
        <taxon>Cnidaria</taxon>
        <taxon>Anthozoa</taxon>
        <taxon>Hexacorallia</taxon>
        <taxon>Scleractinia</taxon>
        <taxon>Astrocoeniina</taxon>
        <taxon>Acroporidae</taxon>
        <taxon>Acropora</taxon>
    </lineage>
</organism>
<feature type="compositionally biased region" description="Polar residues" evidence="1">
    <location>
        <begin position="1087"/>
        <end position="1096"/>
    </location>
</feature>
<feature type="domain" description="CEP76/DRC7 peptidase-like" evidence="4">
    <location>
        <begin position="1278"/>
        <end position="1384"/>
    </location>
</feature>
<dbReference type="InterPro" id="IPR041510">
    <property type="entry name" value="DUF5523"/>
</dbReference>
<dbReference type="GO" id="GO:1905515">
    <property type="term" value="P:non-motile cilium assembly"/>
    <property type="evidence" value="ECO:0007669"/>
    <property type="project" value="TreeGrafter"/>
</dbReference>
<evidence type="ECO:0000259" key="3">
    <source>
        <dbReference type="Pfam" id="PF17661"/>
    </source>
</evidence>
<feature type="region of interest" description="Disordered" evidence="1">
    <location>
        <begin position="622"/>
        <end position="658"/>
    </location>
</feature>
<evidence type="ECO:0000256" key="1">
    <source>
        <dbReference type="SAM" id="MobiDB-lite"/>
    </source>
</evidence>
<comment type="caution">
    <text evidence="5">The sequence shown here is derived from an EMBL/GenBank/DDBJ whole genome shotgun (WGS) entry which is preliminary data.</text>
</comment>
<reference evidence="5" key="1">
    <citation type="journal article" date="2023" name="G3 (Bethesda)">
        <title>Whole genome assembly and annotation of the endangered Caribbean coral Acropora cervicornis.</title>
        <authorList>
            <person name="Selwyn J.D."/>
            <person name="Vollmer S.V."/>
        </authorList>
    </citation>
    <scope>NUCLEOTIDE SEQUENCE</scope>
    <source>
        <strain evidence="5">K2</strain>
    </source>
</reference>
<dbReference type="PANTHER" id="PTHR20837:SF0">
    <property type="entry name" value="COILED-COIL AND C2 DOMAIN-CONTAINING PROTEIN 2A"/>
    <property type="match status" value="1"/>
</dbReference>
<evidence type="ECO:0000259" key="2">
    <source>
        <dbReference type="Pfam" id="PF15625"/>
    </source>
</evidence>
<gene>
    <name evidence="5" type="ORF">P5673_007943</name>
</gene>
<reference evidence="5" key="2">
    <citation type="journal article" date="2023" name="Science">
        <title>Genomic signatures of disease resistance in endangered staghorn corals.</title>
        <authorList>
            <person name="Vollmer S.V."/>
            <person name="Selwyn J.D."/>
            <person name="Despard B.A."/>
            <person name="Roesel C.L."/>
        </authorList>
    </citation>
    <scope>NUCLEOTIDE SEQUENCE</scope>
    <source>
        <strain evidence="5">K2</strain>
    </source>
</reference>
<accession>A0AAD9QV15</accession>
<feature type="region of interest" description="Disordered" evidence="1">
    <location>
        <begin position="86"/>
        <end position="199"/>
    </location>
</feature>
<evidence type="ECO:0000313" key="6">
    <source>
        <dbReference type="Proteomes" id="UP001249851"/>
    </source>
</evidence>
<feature type="region of interest" description="Disordered" evidence="1">
    <location>
        <begin position="20"/>
        <end position="67"/>
    </location>
</feature>
<protein>
    <submittedName>
        <fullName evidence="5">Protein CC2D2B</fullName>
    </submittedName>
</protein>
<dbReference type="InterPro" id="IPR052434">
    <property type="entry name" value="Tectonic-like_complex_comp"/>
</dbReference>
<proteinExistence type="predicted"/>
<dbReference type="GO" id="GO:0035869">
    <property type="term" value="C:ciliary transition zone"/>
    <property type="evidence" value="ECO:0007669"/>
    <property type="project" value="TreeGrafter"/>
</dbReference>
<name>A0AAD9QV15_ACRCE</name>
<evidence type="ECO:0000313" key="5">
    <source>
        <dbReference type="EMBL" id="KAK2568033.1"/>
    </source>
</evidence>
<dbReference type="InterPro" id="IPR028928">
    <property type="entry name" value="CC2D2AN-C2"/>
</dbReference>